<reference evidence="1" key="1">
    <citation type="journal article" date="2014" name="Int. J. Syst. Evol. Microbiol.">
        <title>Complete genome sequence of Corynebacterium casei LMG S-19264T (=DSM 44701T), isolated from a smear-ripened cheese.</title>
        <authorList>
            <consortium name="US DOE Joint Genome Institute (JGI-PGF)"/>
            <person name="Walter F."/>
            <person name="Albersmeier A."/>
            <person name="Kalinowski J."/>
            <person name="Ruckert C."/>
        </authorList>
    </citation>
    <scope>NUCLEOTIDE SEQUENCE</scope>
    <source>
        <strain evidence="1">NBRC 108769</strain>
    </source>
</reference>
<dbReference type="AlphaFoldDB" id="A0AA37SMJ0"/>
<dbReference type="EMBL" id="BSOH01000010">
    <property type="protein sequence ID" value="GLR17161.1"/>
    <property type="molecule type" value="Genomic_DNA"/>
</dbReference>
<gene>
    <name evidence="1" type="ORF">GCM10007940_17760</name>
</gene>
<organism evidence="1 2">
    <name type="scientific">Portibacter lacus</name>
    <dbReference type="NCBI Taxonomy" id="1099794"/>
    <lineage>
        <taxon>Bacteria</taxon>
        <taxon>Pseudomonadati</taxon>
        <taxon>Bacteroidota</taxon>
        <taxon>Saprospiria</taxon>
        <taxon>Saprospirales</taxon>
        <taxon>Haliscomenobacteraceae</taxon>
        <taxon>Portibacter</taxon>
    </lineage>
</organism>
<dbReference type="Pfam" id="PF08811">
    <property type="entry name" value="DUF1800"/>
    <property type="match status" value="1"/>
</dbReference>
<keyword evidence="2" id="KW-1185">Reference proteome</keyword>
<evidence type="ECO:0000313" key="1">
    <source>
        <dbReference type="EMBL" id="GLR17161.1"/>
    </source>
</evidence>
<sequence>MLSAQPDTIVIGFGGFESVSISSSDPSSHPEATLDQSGYLPNENAASRFLSQAALGYNLNDIQDVANTGIEDWIDAQIAMPQPSNLTSIVQGYLDETFAALGTYDGASRYLFWEYAWWQYHMTNNDLLRQRVALALSEILVISENSPFGGTSFALANYYDILLSNAFGNYRDILQEVTYHPSMGVYLTYTGNPKTDVSQNRYPDENYAREVMQLFTIGLFELNNDGSRKLDENNEPIPTYDNDDISEFSKVFTGLTWSDGMYFFGGAPSDQSYLSDLVMWEEYHEPGEKHLLNGYTVVDRDPVDGKADINDALDNLFNHPNVGPFISKLLIQRLVTSNPSPAYIDRVASAFNDNGQGVRGDMAAVVKAILLDPVAISCDSGEDDTFGMLREPFIRYFHINKAFNSSTISGQHKNVMYSIEERFNQKPLSSPSVFNFFQSDYQPIGPVEEKGLVAPEFQITDSQTLTGWINGLYDWLINGYVVDIWDLYSNQPNTAYENDYPTLDFSPHAIYADDDELHVMLDKLNLILAQGRISDPTLEIIKNALMQYDNEDQEDRDRRVKLAIYLMMSSPEYLINR</sequence>
<evidence type="ECO:0008006" key="3">
    <source>
        <dbReference type="Google" id="ProtNLM"/>
    </source>
</evidence>
<name>A0AA37SMJ0_9BACT</name>
<evidence type="ECO:0000313" key="2">
    <source>
        <dbReference type="Proteomes" id="UP001156666"/>
    </source>
</evidence>
<dbReference type="PANTHER" id="PTHR43737:SF1">
    <property type="entry name" value="DUF1501 DOMAIN-CONTAINING PROTEIN"/>
    <property type="match status" value="1"/>
</dbReference>
<dbReference type="Proteomes" id="UP001156666">
    <property type="component" value="Unassembled WGS sequence"/>
</dbReference>
<protein>
    <recommendedName>
        <fullName evidence="3">DUF1800 domain-containing protein</fullName>
    </recommendedName>
</protein>
<reference evidence="1" key="2">
    <citation type="submission" date="2023-01" db="EMBL/GenBank/DDBJ databases">
        <title>Draft genome sequence of Portibacter lacus strain NBRC 108769.</title>
        <authorList>
            <person name="Sun Q."/>
            <person name="Mori K."/>
        </authorList>
    </citation>
    <scope>NUCLEOTIDE SEQUENCE</scope>
    <source>
        <strain evidence="1">NBRC 108769</strain>
    </source>
</reference>
<dbReference type="InterPro" id="IPR014917">
    <property type="entry name" value="DUF1800"/>
</dbReference>
<comment type="caution">
    <text evidence="1">The sequence shown here is derived from an EMBL/GenBank/DDBJ whole genome shotgun (WGS) entry which is preliminary data.</text>
</comment>
<proteinExistence type="predicted"/>
<accession>A0AA37SMJ0</accession>
<dbReference type="PANTHER" id="PTHR43737">
    <property type="entry name" value="BLL7424 PROTEIN"/>
    <property type="match status" value="1"/>
</dbReference>